<dbReference type="Gene3D" id="1.10.1040.50">
    <property type="match status" value="1"/>
</dbReference>
<keyword evidence="16" id="KW-1185">Reference proteome</keyword>
<evidence type="ECO:0000256" key="9">
    <source>
        <dbReference type="ARBA" id="ARBA00023098"/>
    </source>
</evidence>
<dbReference type="HOGENOM" id="CLU_009834_16_3_6"/>
<evidence type="ECO:0000256" key="7">
    <source>
        <dbReference type="ARBA" id="ARBA00023002"/>
    </source>
</evidence>
<feature type="domain" description="3-hydroxyacyl-CoA dehydrogenase C-terminal" evidence="13">
    <location>
        <begin position="486"/>
        <end position="577"/>
    </location>
</feature>
<dbReference type="SUPFAM" id="SSF52096">
    <property type="entry name" value="ClpP/crotonase"/>
    <property type="match status" value="1"/>
</dbReference>
<dbReference type="AlphaFoldDB" id="A0A0A8UUX5"/>
<evidence type="ECO:0000256" key="10">
    <source>
        <dbReference type="ARBA" id="ARBA00023239"/>
    </source>
</evidence>
<dbReference type="InterPro" id="IPR006108">
    <property type="entry name" value="3HC_DH_C"/>
</dbReference>
<dbReference type="RefSeq" id="WP_045105934.1">
    <property type="nucleotide sequence ID" value="NZ_LN681225.1"/>
</dbReference>
<dbReference type="PANTHER" id="PTHR43612">
    <property type="entry name" value="TRIFUNCTIONAL ENZYME SUBUNIT ALPHA"/>
    <property type="match status" value="1"/>
</dbReference>
<dbReference type="GO" id="GO:0006635">
    <property type="term" value="P:fatty acid beta-oxidation"/>
    <property type="evidence" value="ECO:0007669"/>
    <property type="project" value="UniProtKB-UniPathway"/>
</dbReference>
<dbReference type="UniPathway" id="UPA00659"/>
<name>A0A0A8UUX5_LEGHA</name>
<organism evidence="15 16">
    <name type="scientific">Legionella hackeliae</name>
    <dbReference type="NCBI Taxonomy" id="449"/>
    <lineage>
        <taxon>Bacteria</taxon>
        <taxon>Pseudomonadati</taxon>
        <taxon>Pseudomonadota</taxon>
        <taxon>Gammaproteobacteria</taxon>
        <taxon>Legionellales</taxon>
        <taxon>Legionellaceae</taxon>
        <taxon>Legionella</taxon>
    </lineage>
</organism>
<dbReference type="SUPFAM" id="SSF48179">
    <property type="entry name" value="6-phosphogluconate dehydrogenase C-terminal domain-like"/>
    <property type="match status" value="2"/>
</dbReference>
<comment type="pathway">
    <text evidence="1">Lipid metabolism; fatty acid beta-oxidation.</text>
</comment>
<dbReference type="Gene3D" id="3.40.50.720">
    <property type="entry name" value="NAD(P)-binding Rossmann-like Domain"/>
    <property type="match status" value="1"/>
</dbReference>
<dbReference type="SUPFAM" id="SSF51735">
    <property type="entry name" value="NAD(P)-binding Rossmann-fold domains"/>
    <property type="match status" value="1"/>
</dbReference>
<dbReference type="EC" id="4.2.1.17" evidence="4"/>
<dbReference type="Pfam" id="PF02737">
    <property type="entry name" value="3HCDH_N"/>
    <property type="match status" value="1"/>
</dbReference>
<dbReference type="GO" id="GO:0070403">
    <property type="term" value="F:NAD+ binding"/>
    <property type="evidence" value="ECO:0007669"/>
    <property type="project" value="InterPro"/>
</dbReference>
<dbReference type="PROSITE" id="PS00067">
    <property type="entry name" value="3HCDH"/>
    <property type="match status" value="1"/>
</dbReference>
<dbReference type="STRING" id="449.LHA_1544"/>
<sequence length="673" mass="73790">MSNYKHWELQTDADHIAWLAINRQDTAVNAINNEVLDELNGLLQEIGQRAKLKGLIIYSAKEKGFIAGADVNAFSQFTTPAEAVDFLRKGQTVFSRLEALSIPTVAMIDGFCMGGGLELALACNYRIASDDKDTRIGLPEVMLGIHPGWGGTARLPRLIGGFDALSKVILTGAPLSAEKAKHLGIVDDVVPLRQLKRAAVYFIKNKPPKHKPGFLQGLTNSAWVRKLLAPLLRSQVAKRVSKKHYPAPFAVIDLWEKEGGMGERAYLKEADSVEQLVSGSDTARNLIRAFLLRERMKAFAKDSDFNAEHVHVIGAGVMGGDIAAWCALRGLHVTLQDKSHLQIAPAIGRAHALFKKKLRKPRLIQAAMDRLIPDPQGHGIARADVFIEAVFENLEVKQAIMKQVEAKAKKTAIIATNTSSIPLDEISTAMTNPKRLVGIHFFNPVARMELVEVVSSSKTSKDVGEDACAFVNQIGRLPLPVKSSPGFLINRVLMPYLMECVQLLEEGYSGEEIDKAAKDFGMVMGPVELADTVGMDVCLAVAENLTSHFGGTVPQRLRDMVKKGKLGRKTDEGFYRYKNGKPIKQKVTSTKPSKDISNRLILRMVNEAATCLREGVVADSDLLDGGMIFATGFAPFRGGPMNYAKHFGHDKLNELFAKLEAQYGDRFKADVSL</sequence>
<dbReference type="OrthoDB" id="5389341at2"/>
<dbReference type="InterPro" id="IPR006176">
    <property type="entry name" value="3-OHacyl-CoA_DH_NAD-bd"/>
</dbReference>
<dbReference type="FunFam" id="3.40.50.720:FF:000009">
    <property type="entry name" value="Fatty oxidation complex, alpha subunit"/>
    <property type="match status" value="1"/>
</dbReference>
<comment type="similarity">
    <text evidence="3">In the N-terminal section; belongs to the enoyl-CoA hydratase/isomerase family.</text>
</comment>
<evidence type="ECO:0000259" key="13">
    <source>
        <dbReference type="Pfam" id="PF00725"/>
    </source>
</evidence>
<keyword evidence="10" id="KW-0456">Lyase</keyword>
<accession>A0A0A8UUX5</accession>
<dbReference type="InterPro" id="IPR006180">
    <property type="entry name" value="3-OHacyl-CoA_DH_CS"/>
</dbReference>
<dbReference type="Proteomes" id="UP000032803">
    <property type="component" value="Chromosome I"/>
</dbReference>
<keyword evidence="7" id="KW-0560">Oxidoreductase</keyword>
<evidence type="ECO:0000256" key="1">
    <source>
        <dbReference type="ARBA" id="ARBA00005005"/>
    </source>
</evidence>
<evidence type="ECO:0000256" key="2">
    <source>
        <dbReference type="ARBA" id="ARBA00007005"/>
    </source>
</evidence>
<evidence type="ECO:0000256" key="3">
    <source>
        <dbReference type="ARBA" id="ARBA00008750"/>
    </source>
</evidence>
<dbReference type="EMBL" id="LN681225">
    <property type="protein sequence ID" value="CEK10584.1"/>
    <property type="molecule type" value="Genomic_DNA"/>
</dbReference>
<evidence type="ECO:0000313" key="15">
    <source>
        <dbReference type="EMBL" id="CEK10584.1"/>
    </source>
</evidence>
<feature type="domain" description="3-hydroxyacyl-CoA dehydrogenase NAD binding" evidence="14">
    <location>
        <begin position="309"/>
        <end position="482"/>
    </location>
</feature>
<dbReference type="InterPro" id="IPR036291">
    <property type="entry name" value="NAD(P)-bd_dom_sf"/>
</dbReference>
<gene>
    <name evidence="15" type="primary">yfcX</name>
    <name evidence="15" type="ORF">LHA_1544</name>
</gene>
<proteinExistence type="inferred from homology"/>
<dbReference type="KEGG" id="lha:LHA_1544"/>
<dbReference type="InterPro" id="IPR029045">
    <property type="entry name" value="ClpP/crotonase-like_dom_sf"/>
</dbReference>
<dbReference type="CDD" id="cd06558">
    <property type="entry name" value="crotonase-like"/>
    <property type="match status" value="1"/>
</dbReference>
<dbReference type="InterPro" id="IPR001753">
    <property type="entry name" value="Enoyl-CoA_hydra/iso"/>
</dbReference>
<evidence type="ECO:0000256" key="8">
    <source>
        <dbReference type="ARBA" id="ARBA00023027"/>
    </source>
</evidence>
<dbReference type="GO" id="GO:0016509">
    <property type="term" value="F:long-chain (3S)-3-hydroxyacyl-CoA dehydrogenase (NAD+) activity"/>
    <property type="evidence" value="ECO:0007669"/>
    <property type="project" value="TreeGrafter"/>
</dbReference>
<dbReference type="Pfam" id="PF00378">
    <property type="entry name" value="ECH_1"/>
    <property type="match status" value="1"/>
</dbReference>
<dbReference type="Gene3D" id="3.90.226.10">
    <property type="entry name" value="2-enoyl-CoA Hydratase, Chain A, domain 1"/>
    <property type="match status" value="1"/>
</dbReference>
<dbReference type="FunFam" id="3.90.226.10:FF:000011">
    <property type="entry name" value="Fatty acid oxidation complex subunit alpha"/>
    <property type="match status" value="1"/>
</dbReference>
<keyword evidence="11" id="KW-0511">Multifunctional enzyme</keyword>
<protein>
    <recommendedName>
        <fullName evidence="4">enoyl-CoA hydratase</fullName>
        <ecNumber evidence="4">4.2.1.17</ecNumber>
    </recommendedName>
</protein>
<dbReference type="InterPro" id="IPR008927">
    <property type="entry name" value="6-PGluconate_DH-like_C_sf"/>
</dbReference>
<keyword evidence="6" id="KW-0442">Lipid degradation</keyword>
<evidence type="ECO:0000256" key="5">
    <source>
        <dbReference type="ARBA" id="ARBA00022832"/>
    </source>
</evidence>
<evidence type="ECO:0000256" key="6">
    <source>
        <dbReference type="ARBA" id="ARBA00022963"/>
    </source>
</evidence>
<evidence type="ECO:0000256" key="4">
    <source>
        <dbReference type="ARBA" id="ARBA00012076"/>
    </source>
</evidence>
<dbReference type="PANTHER" id="PTHR43612:SF3">
    <property type="entry name" value="TRIFUNCTIONAL ENZYME SUBUNIT ALPHA, MITOCHONDRIAL"/>
    <property type="match status" value="1"/>
</dbReference>
<keyword evidence="5" id="KW-0276">Fatty acid metabolism</keyword>
<comment type="catalytic activity">
    <reaction evidence="12">
        <text>a (3S)-3-hydroxyacyl-CoA + NAD(+) = a 3-oxoacyl-CoA + NADH + H(+)</text>
        <dbReference type="Rhea" id="RHEA:22432"/>
        <dbReference type="ChEBI" id="CHEBI:15378"/>
        <dbReference type="ChEBI" id="CHEBI:57318"/>
        <dbReference type="ChEBI" id="CHEBI:57540"/>
        <dbReference type="ChEBI" id="CHEBI:57945"/>
        <dbReference type="ChEBI" id="CHEBI:90726"/>
        <dbReference type="EC" id="1.1.1.35"/>
    </reaction>
</comment>
<evidence type="ECO:0000259" key="14">
    <source>
        <dbReference type="Pfam" id="PF02737"/>
    </source>
</evidence>
<evidence type="ECO:0000313" key="16">
    <source>
        <dbReference type="Proteomes" id="UP000032803"/>
    </source>
</evidence>
<evidence type="ECO:0000256" key="12">
    <source>
        <dbReference type="ARBA" id="ARBA00049556"/>
    </source>
</evidence>
<evidence type="ECO:0000256" key="11">
    <source>
        <dbReference type="ARBA" id="ARBA00023268"/>
    </source>
</evidence>
<dbReference type="PATRIC" id="fig|449.7.peg.763"/>
<keyword evidence="8" id="KW-0520">NAD</keyword>
<comment type="similarity">
    <text evidence="2">In the central section; belongs to the 3-hydroxyacyl-CoA dehydrogenase family.</text>
</comment>
<dbReference type="InterPro" id="IPR050136">
    <property type="entry name" value="FA_oxidation_alpha_subunit"/>
</dbReference>
<keyword evidence="9" id="KW-0443">Lipid metabolism</keyword>
<reference evidence="16" key="1">
    <citation type="submission" date="2014-09" db="EMBL/GenBank/DDBJ databases">
        <authorList>
            <person name="Gomez-Valero L."/>
        </authorList>
    </citation>
    <scope>NUCLEOTIDE SEQUENCE [LARGE SCALE GENOMIC DNA]</scope>
    <source>
        <strain evidence="16">ATCC35250</strain>
    </source>
</reference>
<dbReference type="Pfam" id="PF00725">
    <property type="entry name" value="3HCDH"/>
    <property type="match status" value="1"/>
</dbReference>
<dbReference type="GO" id="GO:0004300">
    <property type="term" value="F:enoyl-CoA hydratase activity"/>
    <property type="evidence" value="ECO:0007669"/>
    <property type="project" value="UniProtKB-EC"/>
</dbReference>